<evidence type="ECO:0000256" key="1">
    <source>
        <dbReference type="ARBA" id="ARBA00018672"/>
    </source>
</evidence>
<dbReference type="PANTHER" id="PTHR48111:SF22">
    <property type="entry name" value="REGULATOR OF RPOS"/>
    <property type="match status" value="1"/>
</dbReference>
<comment type="caution">
    <text evidence="12">The sequence shown here is derived from an EMBL/GenBank/DDBJ whole genome shotgun (WGS) entry which is preliminary data.</text>
</comment>
<evidence type="ECO:0000256" key="7">
    <source>
        <dbReference type="ARBA" id="ARBA00024867"/>
    </source>
</evidence>
<keyword evidence="2 8" id="KW-0597">Phosphoprotein</keyword>
<dbReference type="InterPro" id="IPR001789">
    <property type="entry name" value="Sig_transdc_resp-reg_receiver"/>
</dbReference>
<keyword evidence="5 9" id="KW-0238">DNA-binding</keyword>
<dbReference type="SMART" id="SM00448">
    <property type="entry name" value="REC"/>
    <property type="match status" value="1"/>
</dbReference>
<evidence type="ECO:0000256" key="2">
    <source>
        <dbReference type="ARBA" id="ARBA00022553"/>
    </source>
</evidence>
<dbReference type="InterPro" id="IPR011006">
    <property type="entry name" value="CheY-like_superfamily"/>
</dbReference>
<evidence type="ECO:0000256" key="6">
    <source>
        <dbReference type="ARBA" id="ARBA00023163"/>
    </source>
</evidence>
<keyword evidence="4" id="KW-0805">Transcription regulation</keyword>
<dbReference type="Pfam" id="PF00072">
    <property type="entry name" value="Response_reg"/>
    <property type="match status" value="1"/>
</dbReference>
<name>A0A4Z0QWR5_9FIRM</name>
<keyword evidence="3" id="KW-0902">Two-component regulatory system</keyword>
<proteinExistence type="predicted"/>
<evidence type="ECO:0000259" key="10">
    <source>
        <dbReference type="PROSITE" id="PS50110"/>
    </source>
</evidence>
<dbReference type="Pfam" id="PF00486">
    <property type="entry name" value="Trans_reg_C"/>
    <property type="match status" value="1"/>
</dbReference>
<dbReference type="Proteomes" id="UP000298460">
    <property type="component" value="Unassembled WGS sequence"/>
</dbReference>
<keyword evidence="13" id="KW-1185">Reference proteome</keyword>
<dbReference type="GO" id="GO:0000156">
    <property type="term" value="F:phosphorelay response regulator activity"/>
    <property type="evidence" value="ECO:0007669"/>
    <property type="project" value="TreeGrafter"/>
</dbReference>
<organism evidence="12 13">
    <name type="scientific">Desulfosporosinus fructosivorans</name>
    <dbReference type="NCBI Taxonomy" id="2018669"/>
    <lineage>
        <taxon>Bacteria</taxon>
        <taxon>Bacillati</taxon>
        <taxon>Bacillota</taxon>
        <taxon>Clostridia</taxon>
        <taxon>Eubacteriales</taxon>
        <taxon>Desulfitobacteriaceae</taxon>
        <taxon>Desulfosporosinus</taxon>
    </lineage>
</organism>
<sequence length="227" mass="25594">MRLLLVDDEKRLVGPLAYILRKNNYGVDLAYNGETGQAMAETGVYDLIVLDRMLPYKEGVEVLKDLRNKGIMTPIILLTAKDSVEDRIDGLDAGADDYLIKPFSTGELLARIRALARRKGVQITGDRIEVFGLVLDPLLCEVSYGTDSVKLTLKESLLLELFMRNPNQVITKDQLLDRVWGLDSDVELSNVEVYIYFLRKKIKFKCFSIETIRGVGYCLKGIKKSAL</sequence>
<dbReference type="GO" id="GO:0006355">
    <property type="term" value="P:regulation of DNA-templated transcription"/>
    <property type="evidence" value="ECO:0007669"/>
    <property type="project" value="InterPro"/>
</dbReference>
<dbReference type="GO" id="GO:0032993">
    <property type="term" value="C:protein-DNA complex"/>
    <property type="evidence" value="ECO:0007669"/>
    <property type="project" value="TreeGrafter"/>
</dbReference>
<protein>
    <recommendedName>
        <fullName evidence="1">Stage 0 sporulation protein A homolog</fullName>
    </recommendedName>
</protein>
<feature type="DNA-binding region" description="OmpR/PhoB-type" evidence="9">
    <location>
        <begin position="125"/>
        <end position="221"/>
    </location>
</feature>
<dbReference type="SUPFAM" id="SSF46894">
    <property type="entry name" value="C-terminal effector domain of the bipartite response regulators"/>
    <property type="match status" value="1"/>
</dbReference>
<dbReference type="InterPro" id="IPR039420">
    <property type="entry name" value="WalR-like"/>
</dbReference>
<dbReference type="Gene3D" id="3.40.50.2300">
    <property type="match status" value="1"/>
</dbReference>
<dbReference type="RefSeq" id="WP_135552728.1">
    <property type="nucleotide sequence ID" value="NZ_SPQQ01000023.1"/>
</dbReference>
<evidence type="ECO:0000313" key="12">
    <source>
        <dbReference type="EMBL" id="TGE34954.1"/>
    </source>
</evidence>
<dbReference type="InterPro" id="IPR001867">
    <property type="entry name" value="OmpR/PhoB-type_DNA-bd"/>
</dbReference>
<dbReference type="InterPro" id="IPR036388">
    <property type="entry name" value="WH-like_DNA-bd_sf"/>
</dbReference>
<keyword evidence="6" id="KW-0804">Transcription</keyword>
<accession>A0A4Z0QWR5</accession>
<dbReference type="PROSITE" id="PS51755">
    <property type="entry name" value="OMPR_PHOB"/>
    <property type="match status" value="1"/>
</dbReference>
<feature type="domain" description="OmpR/PhoB-type" evidence="11">
    <location>
        <begin position="125"/>
        <end position="221"/>
    </location>
</feature>
<comment type="function">
    <text evidence="7">May play the central regulatory role in sporulation. It may be an element of the effector pathway responsible for the activation of sporulation genes in response to nutritional stress. Spo0A may act in concert with spo0H (a sigma factor) to control the expression of some genes that are critical to the sporulation process.</text>
</comment>
<dbReference type="SUPFAM" id="SSF52172">
    <property type="entry name" value="CheY-like"/>
    <property type="match status" value="1"/>
</dbReference>
<feature type="domain" description="Response regulatory" evidence="10">
    <location>
        <begin position="2"/>
        <end position="116"/>
    </location>
</feature>
<gene>
    <name evidence="12" type="ORF">E4K67_27775</name>
</gene>
<dbReference type="PANTHER" id="PTHR48111">
    <property type="entry name" value="REGULATOR OF RPOS"/>
    <property type="match status" value="1"/>
</dbReference>
<dbReference type="EMBL" id="SPQQ01000023">
    <property type="protein sequence ID" value="TGE34954.1"/>
    <property type="molecule type" value="Genomic_DNA"/>
</dbReference>
<dbReference type="CDD" id="cd00383">
    <property type="entry name" value="trans_reg_C"/>
    <property type="match status" value="1"/>
</dbReference>
<dbReference type="GO" id="GO:0000976">
    <property type="term" value="F:transcription cis-regulatory region binding"/>
    <property type="evidence" value="ECO:0007669"/>
    <property type="project" value="TreeGrafter"/>
</dbReference>
<feature type="modified residue" description="4-aspartylphosphate" evidence="8">
    <location>
        <position position="51"/>
    </location>
</feature>
<evidence type="ECO:0000256" key="4">
    <source>
        <dbReference type="ARBA" id="ARBA00023015"/>
    </source>
</evidence>
<evidence type="ECO:0000256" key="3">
    <source>
        <dbReference type="ARBA" id="ARBA00023012"/>
    </source>
</evidence>
<reference evidence="12 13" key="1">
    <citation type="submission" date="2019-03" db="EMBL/GenBank/DDBJ databases">
        <title>Draft Genome Sequence of Desulfosporosinus fructosivorans Strain 63.6F, Isolated from Marine Sediment in the Baltic Sea.</title>
        <authorList>
            <person name="Hausmann B."/>
            <person name="Vandieken V."/>
            <person name="Pjevac P."/>
            <person name="Schreck K."/>
            <person name="Herbold C.W."/>
            <person name="Loy A."/>
        </authorList>
    </citation>
    <scope>NUCLEOTIDE SEQUENCE [LARGE SCALE GENOMIC DNA]</scope>
    <source>
        <strain evidence="12 13">63.6F</strain>
    </source>
</reference>
<dbReference type="Gene3D" id="1.10.10.10">
    <property type="entry name" value="Winged helix-like DNA-binding domain superfamily/Winged helix DNA-binding domain"/>
    <property type="match status" value="1"/>
</dbReference>
<dbReference type="OrthoDB" id="9790454at2"/>
<evidence type="ECO:0000256" key="9">
    <source>
        <dbReference type="PROSITE-ProRule" id="PRU01091"/>
    </source>
</evidence>
<dbReference type="PROSITE" id="PS50110">
    <property type="entry name" value="RESPONSE_REGULATORY"/>
    <property type="match status" value="1"/>
</dbReference>
<evidence type="ECO:0000313" key="13">
    <source>
        <dbReference type="Proteomes" id="UP000298460"/>
    </source>
</evidence>
<dbReference type="Gene3D" id="6.10.250.690">
    <property type="match status" value="1"/>
</dbReference>
<dbReference type="AlphaFoldDB" id="A0A4Z0QWR5"/>
<evidence type="ECO:0000256" key="8">
    <source>
        <dbReference type="PROSITE-ProRule" id="PRU00169"/>
    </source>
</evidence>
<evidence type="ECO:0000259" key="11">
    <source>
        <dbReference type="PROSITE" id="PS51755"/>
    </source>
</evidence>
<dbReference type="GO" id="GO:0005829">
    <property type="term" value="C:cytosol"/>
    <property type="evidence" value="ECO:0007669"/>
    <property type="project" value="TreeGrafter"/>
</dbReference>
<dbReference type="InterPro" id="IPR016032">
    <property type="entry name" value="Sig_transdc_resp-reg_C-effctor"/>
</dbReference>
<evidence type="ECO:0000256" key="5">
    <source>
        <dbReference type="ARBA" id="ARBA00023125"/>
    </source>
</evidence>
<dbReference type="SMART" id="SM00862">
    <property type="entry name" value="Trans_reg_C"/>
    <property type="match status" value="1"/>
</dbReference>